<dbReference type="HAMAP" id="MF_04038">
    <property type="entry name" value="HSV_CEP1"/>
    <property type="match status" value="1"/>
</dbReference>
<dbReference type="InterPro" id="IPR002600">
    <property type="entry name" value="Herpes_UL7"/>
</dbReference>
<keyword evidence="1" id="KW-0920">Virion tegument</keyword>
<dbReference type="Proteomes" id="UP000134372">
    <property type="component" value="Segment"/>
</dbReference>
<organism evidence="6 7">
    <name type="scientific">Retroperitoneal fibromatosis-associated herpesvirus</name>
    <dbReference type="NCBI Taxonomy" id="111469"/>
    <lineage>
        <taxon>Viruses</taxon>
        <taxon>Duplodnaviria</taxon>
        <taxon>Heunggongvirae</taxon>
        <taxon>Peploviricota</taxon>
        <taxon>Herviviricetes</taxon>
        <taxon>Herpesvirales</taxon>
        <taxon>Orthoherpesviridae</taxon>
        <taxon>Gammaherpesvirinae</taxon>
        <taxon>Rhadinovirus</taxon>
        <taxon>Rhadinovirus macacinegamma8</taxon>
        <taxon>Macacine gammaherpesvirus 8</taxon>
    </lineage>
</organism>
<dbReference type="Pfam" id="PF01677">
    <property type="entry name" value="Herpes_UL7"/>
    <property type="match status" value="1"/>
</dbReference>
<evidence type="ECO:0000256" key="4">
    <source>
        <dbReference type="ARBA" id="ARBA00023200"/>
    </source>
</evidence>
<evidence type="ECO:0000313" key="6">
    <source>
        <dbReference type="EMBL" id="AGY30723.1"/>
    </source>
</evidence>
<feature type="compositionally biased region" description="Polar residues" evidence="5">
    <location>
        <begin position="13"/>
        <end position="23"/>
    </location>
</feature>
<evidence type="ECO:0000256" key="5">
    <source>
        <dbReference type="SAM" id="MobiDB-lite"/>
    </source>
</evidence>
<dbReference type="KEGG" id="vg:65099390"/>
<keyword evidence="3" id="KW-0946">Virion</keyword>
<feature type="region of interest" description="Disordered" evidence="5">
    <location>
        <begin position="10"/>
        <end position="29"/>
    </location>
</feature>
<reference evidence="6 7" key="1">
    <citation type="journal article" date="2013" name="J. Virol.">
        <title>Next-Generation Sequence Analysis of the Genome of RFHVMn, the Macaque Homolog of Kaposi's Sarcoma (KS)-Associated Herpesvirus, from a KS-Like Tumor of a Pig-Tailed Macaque.</title>
        <authorList>
            <person name="Bruce A.G."/>
            <person name="Ryan J.T."/>
            <person name="Thomas M.J."/>
            <person name="Peng X."/>
            <person name="Grundhoff A."/>
            <person name="Tsai C.C."/>
            <person name="Rose T.M."/>
        </authorList>
    </citation>
    <scope>NUCLEOTIDE SEQUENCE [LARGE SCALE GENOMIC DNA]</scope>
    <source>
        <strain evidence="6">RFHVMnM78114</strain>
    </source>
</reference>
<evidence type="ECO:0000256" key="1">
    <source>
        <dbReference type="ARBA" id="ARBA00022580"/>
    </source>
</evidence>
<proteinExistence type="inferred from homology"/>
<dbReference type="EMBL" id="KF703446">
    <property type="protein sequence ID" value="AGY30723.1"/>
    <property type="molecule type" value="Genomic_DNA"/>
</dbReference>
<dbReference type="RefSeq" id="YP_010084404.1">
    <property type="nucleotide sequence ID" value="NC_055135.1"/>
</dbReference>
<keyword evidence="4" id="KW-1035">Host cytoplasm</keyword>
<evidence type="ECO:0000256" key="3">
    <source>
        <dbReference type="ARBA" id="ARBA00022844"/>
    </source>
</evidence>
<evidence type="ECO:0000313" key="7">
    <source>
        <dbReference type="Proteomes" id="UP000134372"/>
    </source>
</evidence>
<dbReference type="GeneID" id="65099390"/>
<dbReference type="GO" id="GO:0044423">
    <property type="term" value="C:virion component"/>
    <property type="evidence" value="ECO:0007669"/>
    <property type="project" value="UniProtKB-KW"/>
</dbReference>
<accession>U5NM60</accession>
<name>U5NM60_9GAMA</name>
<evidence type="ECO:0000256" key="2">
    <source>
        <dbReference type="ARBA" id="ARBA00022812"/>
    </source>
</evidence>
<keyword evidence="2" id="KW-1040">Host Golgi apparatus</keyword>
<protein>
    <submittedName>
        <fullName evidence="6">ORF42</fullName>
    </submittedName>
</protein>
<sequence>MALEKALARLTGTAPSAQASATPETPRRIYPHPVMPRMILEVHRKDNILIGSNTPRMDVGGRLDVRELSAHIRSRLASQTFLGFIVTCLVEHEDMVTHIDLHPHIFRDRVCLFKPNAEGTVELCCLLSMLENCKQLSPAYLWSVLARARRTHEKTKGTDADFFMQGIETLAATAAFMMGFPPGPELRATPLLLFKLYKEFGDRKSPMGGLLKPIYLESFRLGDTGGNPEADNSFGSNSMNIFYCDTVFTKHLENRDVLKHLKICGLFKNPVSSLFLK</sequence>
<keyword evidence="7" id="KW-1185">Reference proteome</keyword>